<protein>
    <submittedName>
        <fullName evidence="1">Uncharacterized protein</fullName>
    </submittedName>
</protein>
<dbReference type="AlphaFoldDB" id="A0A3N4J5K0"/>
<name>A0A3N4J5K0_9PEZI</name>
<reference evidence="1 2" key="1">
    <citation type="journal article" date="2018" name="Nat. Ecol. Evol.">
        <title>Pezizomycetes genomes reveal the molecular basis of ectomycorrhizal truffle lifestyle.</title>
        <authorList>
            <person name="Murat C."/>
            <person name="Payen T."/>
            <person name="Noel B."/>
            <person name="Kuo A."/>
            <person name="Morin E."/>
            <person name="Chen J."/>
            <person name="Kohler A."/>
            <person name="Krizsan K."/>
            <person name="Balestrini R."/>
            <person name="Da Silva C."/>
            <person name="Montanini B."/>
            <person name="Hainaut M."/>
            <person name="Levati E."/>
            <person name="Barry K.W."/>
            <person name="Belfiori B."/>
            <person name="Cichocki N."/>
            <person name="Clum A."/>
            <person name="Dockter R.B."/>
            <person name="Fauchery L."/>
            <person name="Guy J."/>
            <person name="Iotti M."/>
            <person name="Le Tacon F."/>
            <person name="Lindquist E.A."/>
            <person name="Lipzen A."/>
            <person name="Malagnac F."/>
            <person name="Mello A."/>
            <person name="Molinier V."/>
            <person name="Miyauchi S."/>
            <person name="Poulain J."/>
            <person name="Riccioni C."/>
            <person name="Rubini A."/>
            <person name="Sitrit Y."/>
            <person name="Splivallo R."/>
            <person name="Traeger S."/>
            <person name="Wang M."/>
            <person name="Zifcakova L."/>
            <person name="Wipf D."/>
            <person name="Zambonelli A."/>
            <person name="Paolocci F."/>
            <person name="Nowrousian M."/>
            <person name="Ottonello S."/>
            <person name="Baldrian P."/>
            <person name="Spatafora J.W."/>
            <person name="Henrissat B."/>
            <person name="Nagy L.G."/>
            <person name="Aury J.M."/>
            <person name="Wincker P."/>
            <person name="Grigoriev I.V."/>
            <person name="Bonfante P."/>
            <person name="Martin F.M."/>
        </authorList>
    </citation>
    <scope>NUCLEOTIDE SEQUENCE [LARGE SCALE GENOMIC DNA]</scope>
    <source>
        <strain evidence="1 2">120613-1</strain>
    </source>
</reference>
<gene>
    <name evidence="1" type="ORF">L873DRAFT_1823429</name>
</gene>
<dbReference type="Proteomes" id="UP000276215">
    <property type="component" value="Unassembled WGS sequence"/>
</dbReference>
<sequence>MTEWLNCKYICSWVTRQSIITANALKARKNITFRFWWVLQITADHSFTLVDLC</sequence>
<organism evidence="1 2">
    <name type="scientific">Choiromyces venosus 120613-1</name>
    <dbReference type="NCBI Taxonomy" id="1336337"/>
    <lineage>
        <taxon>Eukaryota</taxon>
        <taxon>Fungi</taxon>
        <taxon>Dikarya</taxon>
        <taxon>Ascomycota</taxon>
        <taxon>Pezizomycotina</taxon>
        <taxon>Pezizomycetes</taxon>
        <taxon>Pezizales</taxon>
        <taxon>Tuberaceae</taxon>
        <taxon>Choiromyces</taxon>
    </lineage>
</organism>
<evidence type="ECO:0000313" key="2">
    <source>
        <dbReference type="Proteomes" id="UP000276215"/>
    </source>
</evidence>
<dbReference type="EMBL" id="ML120610">
    <property type="protein sequence ID" value="RPA89144.1"/>
    <property type="molecule type" value="Genomic_DNA"/>
</dbReference>
<accession>A0A3N4J5K0</accession>
<keyword evidence="2" id="KW-1185">Reference proteome</keyword>
<evidence type="ECO:0000313" key="1">
    <source>
        <dbReference type="EMBL" id="RPA89144.1"/>
    </source>
</evidence>
<proteinExistence type="predicted"/>